<reference evidence="1 2" key="1">
    <citation type="submission" date="2020-10" db="EMBL/GenBank/DDBJ databases">
        <title>Complete genome sequence of Paludibaculum fermentans P105T, a facultatively anaerobic acidobacterium capable of dissimilatory Fe(III) reduction.</title>
        <authorList>
            <person name="Dedysh S.N."/>
            <person name="Beletsky A.V."/>
            <person name="Kulichevskaya I.S."/>
            <person name="Mardanov A.V."/>
            <person name="Ravin N.V."/>
        </authorList>
    </citation>
    <scope>NUCLEOTIDE SEQUENCE [LARGE SCALE GENOMIC DNA]</scope>
    <source>
        <strain evidence="1 2">P105</strain>
    </source>
</reference>
<evidence type="ECO:0000313" key="2">
    <source>
        <dbReference type="Proteomes" id="UP000593892"/>
    </source>
</evidence>
<keyword evidence="2" id="KW-1185">Reference proteome</keyword>
<dbReference type="EMBL" id="CP063849">
    <property type="protein sequence ID" value="QOY85345.1"/>
    <property type="molecule type" value="Genomic_DNA"/>
</dbReference>
<organism evidence="1 2">
    <name type="scientific">Paludibaculum fermentans</name>
    <dbReference type="NCBI Taxonomy" id="1473598"/>
    <lineage>
        <taxon>Bacteria</taxon>
        <taxon>Pseudomonadati</taxon>
        <taxon>Acidobacteriota</taxon>
        <taxon>Terriglobia</taxon>
        <taxon>Bryobacterales</taxon>
        <taxon>Bryobacteraceae</taxon>
        <taxon>Paludibaculum</taxon>
    </lineage>
</organism>
<name>A0A7S7SIV9_PALFE</name>
<protein>
    <recommendedName>
        <fullName evidence="3">DUF2007 domain-containing protein</fullName>
    </recommendedName>
</protein>
<gene>
    <name evidence="1" type="ORF">IRI77_21220</name>
</gene>
<dbReference type="KEGG" id="pfer:IRI77_21220"/>
<dbReference type="RefSeq" id="WP_194447015.1">
    <property type="nucleotide sequence ID" value="NZ_CP063849.1"/>
</dbReference>
<sequence>MDAEQLVVVQTYGSFEEAKLAESVLVAEGMPCELYDEYMLGGRELSVAASGGIRLLVPASRAKDALELLKASTLSDEELAAQAEAAVPRDEDLDLLR</sequence>
<proteinExistence type="predicted"/>
<dbReference type="Proteomes" id="UP000593892">
    <property type="component" value="Chromosome"/>
</dbReference>
<accession>A0A7S7SIV9</accession>
<evidence type="ECO:0000313" key="1">
    <source>
        <dbReference type="EMBL" id="QOY85345.1"/>
    </source>
</evidence>
<dbReference type="AlphaFoldDB" id="A0A7S7SIV9"/>
<evidence type="ECO:0008006" key="3">
    <source>
        <dbReference type="Google" id="ProtNLM"/>
    </source>
</evidence>